<comment type="caution">
    <text evidence="2">The sequence shown here is derived from an EMBL/GenBank/DDBJ whole genome shotgun (WGS) entry which is preliminary data.</text>
</comment>
<feature type="chain" id="PRO_5040805824" evidence="1">
    <location>
        <begin position="28"/>
        <end position="273"/>
    </location>
</feature>
<dbReference type="AlphaFoldDB" id="A0A9X2WW74"/>
<keyword evidence="3" id="KW-1185">Reference proteome</keyword>
<evidence type="ECO:0000256" key="1">
    <source>
        <dbReference type="SAM" id="SignalP"/>
    </source>
</evidence>
<dbReference type="Proteomes" id="UP001155604">
    <property type="component" value="Unassembled WGS sequence"/>
</dbReference>
<dbReference type="EMBL" id="JAMTCC010000025">
    <property type="protein sequence ID" value="MCT7946605.1"/>
    <property type="molecule type" value="Genomic_DNA"/>
</dbReference>
<reference evidence="2" key="1">
    <citation type="journal article" date="2023" name="Int. J. Syst. Evol. Microbiol.">
        <title>&lt;i&gt;Shewanella septentrionalis&lt;/i&gt; sp. nov. and &lt;i&gt;Shewanella holmiensis&lt;/i&gt; sp. nov., isolated from Baltic Sea water and sediments.</title>
        <authorList>
            <person name="Martin-Rodriguez A.J."/>
            <person name="Thorell K."/>
            <person name="Joffre E."/>
            <person name="Jensie-Markopoulos S."/>
            <person name="Moore E.R.B."/>
            <person name="Sjoling A."/>
        </authorList>
    </citation>
    <scope>NUCLEOTIDE SEQUENCE</scope>
    <source>
        <strain evidence="2">SP1W3</strain>
    </source>
</reference>
<dbReference type="InterPro" id="IPR021307">
    <property type="entry name" value="DUF2884"/>
</dbReference>
<accession>A0A9X2WW74</accession>
<keyword evidence="1" id="KW-0732">Signal</keyword>
<dbReference type="Pfam" id="PF11101">
    <property type="entry name" value="DUF2884"/>
    <property type="match status" value="1"/>
</dbReference>
<feature type="signal peptide" evidence="1">
    <location>
        <begin position="1"/>
        <end position="27"/>
    </location>
</feature>
<name>A0A9X2WW74_9GAMM</name>
<proteinExistence type="predicted"/>
<protein>
    <submittedName>
        <fullName evidence="2">YggN family protein</fullName>
    </submittedName>
</protein>
<dbReference type="RefSeq" id="WP_261273141.1">
    <property type="nucleotide sequence ID" value="NZ_JAMTCC010000025.1"/>
</dbReference>
<organism evidence="2 3">
    <name type="scientific">Shewanella septentrionalis</name>
    <dbReference type="NCBI Taxonomy" id="2952223"/>
    <lineage>
        <taxon>Bacteria</taxon>
        <taxon>Pseudomonadati</taxon>
        <taxon>Pseudomonadota</taxon>
        <taxon>Gammaproteobacteria</taxon>
        <taxon>Alteromonadales</taxon>
        <taxon>Shewanellaceae</taxon>
        <taxon>Shewanella</taxon>
    </lineage>
</organism>
<gene>
    <name evidence="2" type="ORF">NE536_14665</name>
</gene>
<sequence length="273" mass="30226">MKLNKLLTGFALSGVILGTSGLQLAQAQTEPKVDDRCEVSLNYDVMVEPKKLVMSEKGTEKYRIEVDKLFVEGKQVSLTDKQKKLVTQYADEVSTQVPEVIEVVNEAVALASQAVSMALTPLMGDAAGAKFDEMMAGVQKRVDSVAYRHGDSFYLGATEDSMQNTFNDEFEQEMEQIVQNSVGTIMMTIGGQIMSGDGDSFEAKMDAFSKKIDNLGQDIEQQIESQSKGLEAKADRLCDRFENLLVLENQLRQEVPELAPYALTQNSTKELRE</sequence>
<evidence type="ECO:0000313" key="3">
    <source>
        <dbReference type="Proteomes" id="UP001155604"/>
    </source>
</evidence>
<evidence type="ECO:0000313" key="2">
    <source>
        <dbReference type="EMBL" id="MCT7946605.1"/>
    </source>
</evidence>